<evidence type="ECO:0000313" key="2">
    <source>
        <dbReference type="EMBL" id="EJT48758.1"/>
    </source>
</evidence>
<dbReference type="VEuPathDB" id="FungiDB:A1Q1_02224"/>
<gene>
    <name evidence="2" type="ORF">A1Q1_02224</name>
</gene>
<reference evidence="2 3" key="1">
    <citation type="journal article" date="2012" name="Eukaryot. Cell">
        <title>Draft genome sequence of CBS 2479, the standard type strain of Trichosporon asahii.</title>
        <authorList>
            <person name="Yang R.Y."/>
            <person name="Li H.T."/>
            <person name="Zhu H."/>
            <person name="Zhou G.P."/>
            <person name="Wang M."/>
            <person name="Wang L."/>
        </authorList>
    </citation>
    <scope>NUCLEOTIDE SEQUENCE [LARGE SCALE GENOMIC DNA]</scope>
    <source>
        <strain evidence="3">ATCC 90039 / CBS 2479 / JCM 2466 / KCTC 7840 / NCYC 2677 / UAMH 7654</strain>
    </source>
</reference>
<sequence>MLGPTPPAKTRFETCEKAVKGVCGSPQAIITASQWLKANSKLSNFSASADYQRLVSPLLVLPESMRLPVSKSQHQRHEIRRRQLHNVAKILVRYQETGEPITIGGATAMPWASFKQVPQLDHETIRAFFHAPASTFDSMTSLFEFTKSLTLKIDGIAYVLNPANVKTFRLWWEPNAQGGAMSDLRVKLMNVGGYAGFGTGIRLLDGYGSFHVPPELQDSSAHGKKDKLSVVARAMFLALLSIEEGGSSEKSSLRSTAWVKGGIRLNPNQSNLLTRMFQYLLKFDQPFSTPPELATIMKHFVVPQTNGPKEKAAKRYFAECLSGWQADDWVSLACRVFSGHALTDQQPDHPATVTDLIETNPLSEFLVNLPALDCFELLRRSLGAQSIDDAHAEERLLANSALIAERCWLGPGGQMVPDMGFQNPFEPTKQELFCGACFREALTLKEVGGFDAERFRLYEKLEPDLARNKKSTFKTLASSFTRCEGPHCDGSGYPLVCVKSRIIGHMDHEALNPKPPCFPPEPTHPHPDFAERHQGAG</sequence>
<dbReference type="RefSeq" id="XP_014180644.1">
    <property type="nucleotide sequence ID" value="XM_014325169.1"/>
</dbReference>
<organism evidence="2 3">
    <name type="scientific">Trichosporon asahii var. asahii (strain ATCC 90039 / CBS 2479 / JCM 2466 / KCTC 7840 / NBRC 103889/ NCYC 2677 / UAMH 7654)</name>
    <name type="common">Yeast</name>
    <dbReference type="NCBI Taxonomy" id="1186058"/>
    <lineage>
        <taxon>Eukaryota</taxon>
        <taxon>Fungi</taxon>
        <taxon>Dikarya</taxon>
        <taxon>Basidiomycota</taxon>
        <taxon>Agaricomycotina</taxon>
        <taxon>Tremellomycetes</taxon>
        <taxon>Trichosporonales</taxon>
        <taxon>Trichosporonaceae</taxon>
        <taxon>Trichosporon</taxon>
    </lineage>
</organism>
<feature type="region of interest" description="Disordered" evidence="1">
    <location>
        <begin position="512"/>
        <end position="537"/>
    </location>
</feature>
<dbReference type="EMBL" id="ALBS01000192">
    <property type="protein sequence ID" value="EJT48758.1"/>
    <property type="molecule type" value="Genomic_DNA"/>
</dbReference>
<evidence type="ECO:0000256" key="1">
    <source>
        <dbReference type="SAM" id="MobiDB-lite"/>
    </source>
</evidence>
<dbReference type="HOGENOM" id="CLU_037995_0_0_1"/>
<feature type="compositionally biased region" description="Pro residues" evidence="1">
    <location>
        <begin position="513"/>
        <end position="522"/>
    </location>
</feature>
<accession>J5QRP7</accession>
<dbReference type="AlphaFoldDB" id="J5QRP7"/>
<comment type="caution">
    <text evidence="2">The sequence shown here is derived from an EMBL/GenBank/DDBJ whole genome shotgun (WGS) entry which is preliminary data.</text>
</comment>
<dbReference type="Proteomes" id="UP000002748">
    <property type="component" value="Unassembled WGS sequence"/>
</dbReference>
<dbReference type="KEGG" id="tasa:A1Q1_02224"/>
<proteinExistence type="predicted"/>
<evidence type="ECO:0000313" key="3">
    <source>
        <dbReference type="Proteomes" id="UP000002748"/>
    </source>
</evidence>
<protein>
    <submittedName>
        <fullName evidence="2">Uncharacterized protein</fullName>
    </submittedName>
</protein>
<dbReference type="GeneID" id="25985738"/>
<name>J5QRP7_TRIAS</name>
<feature type="compositionally biased region" description="Basic and acidic residues" evidence="1">
    <location>
        <begin position="523"/>
        <end position="537"/>
    </location>
</feature>